<feature type="non-terminal residue" evidence="3">
    <location>
        <position position="488"/>
    </location>
</feature>
<dbReference type="PANTHER" id="PTHR12345:SF16">
    <property type="entry name" value="X11L, ISOFORM F-RELATED"/>
    <property type="match status" value="1"/>
</dbReference>
<accession>A0ABV0TFU4</accession>
<feature type="region of interest" description="Disordered" evidence="2">
    <location>
        <begin position="305"/>
        <end position="408"/>
    </location>
</feature>
<proteinExistence type="predicted"/>
<feature type="compositionally biased region" description="Polar residues" evidence="2">
    <location>
        <begin position="391"/>
        <end position="408"/>
    </location>
</feature>
<evidence type="ECO:0000313" key="3">
    <source>
        <dbReference type="EMBL" id="MEQ2230743.1"/>
    </source>
</evidence>
<comment type="caution">
    <text evidence="3">The sequence shown here is derived from an EMBL/GenBank/DDBJ whole genome shotgun (WGS) entry which is preliminary data.</text>
</comment>
<gene>
    <name evidence="3" type="ORF">ILYODFUR_032506</name>
</gene>
<feature type="region of interest" description="Disordered" evidence="2">
    <location>
        <begin position="163"/>
        <end position="194"/>
    </location>
</feature>
<evidence type="ECO:0000313" key="4">
    <source>
        <dbReference type="Proteomes" id="UP001482620"/>
    </source>
</evidence>
<dbReference type="PANTHER" id="PTHR12345">
    <property type="entry name" value="SYNTENIN RELATED"/>
    <property type="match status" value="1"/>
</dbReference>
<dbReference type="CDD" id="cd22578">
    <property type="entry name" value="Mint1_CID"/>
    <property type="match status" value="1"/>
</dbReference>
<protein>
    <submittedName>
        <fullName evidence="3">Uncharacterized protein</fullName>
    </submittedName>
</protein>
<sequence length="488" mass="55173">MEDMDAKPCHQNKCRNGQYCNLGNQEKCIICYEASSAESNGERVRVPDQCRPQKRADMDHQAPQSQMNYRVTRSVGRCYRKLGESKAQIKADQERQKLWQHREADRSHFTQQGNQLHSFITQTDGSLMLCSSRTESGVHIACEQTEGNSDQELMSVEEEQVLTDQVSSHVPQEKSKKKGNKESVSAEQQHVCPPNDIPPQFLPLTCNPMHDSQDPVRQNEAEKMVNAVNSTNVYFQPFSYSAGQAICRACENSENAHNELYEIYSLSDQVYEEICDVPASLLHSDGCSNEKEAVKQRTSCIQQLQSKIRDRHHHQKEAVGSRLHHYTQRSDGESESPEKDADFAQYSSTDSCDLGGDTEQPLAEVKQSLDSQNLGSKMKVKKLPLNDHPESTNQTCSNKNSKNTNQEDSVTHLAVNSSEWTLSIKNTKEKTDAISLVIKDIREAIEEVKTRTIRSPYTPDEPKEPVWVLRQDLSPKSENDLQLCPGDD</sequence>
<organism evidence="3 4">
    <name type="scientific">Ilyodon furcidens</name>
    <name type="common">goldbreast splitfin</name>
    <dbReference type="NCBI Taxonomy" id="33524"/>
    <lineage>
        <taxon>Eukaryota</taxon>
        <taxon>Metazoa</taxon>
        <taxon>Chordata</taxon>
        <taxon>Craniata</taxon>
        <taxon>Vertebrata</taxon>
        <taxon>Euteleostomi</taxon>
        <taxon>Actinopterygii</taxon>
        <taxon>Neopterygii</taxon>
        <taxon>Teleostei</taxon>
        <taxon>Neoteleostei</taxon>
        <taxon>Acanthomorphata</taxon>
        <taxon>Ovalentaria</taxon>
        <taxon>Atherinomorphae</taxon>
        <taxon>Cyprinodontiformes</taxon>
        <taxon>Goodeidae</taxon>
        <taxon>Ilyodon</taxon>
    </lineage>
</organism>
<keyword evidence="4" id="KW-1185">Reference proteome</keyword>
<dbReference type="EMBL" id="JAHRIQ010028470">
    <property type="protein sequence ID" value="MEQ2230743.1"/>
    <property type="molecule type" value="Genomic_DNA"/>
</dbReference>
<dbReference type="InterPro" id="IPR051230">
    <property type="entry name" value="APP-Binding"/>
</dbReference>
<reference evidence="3 4" key="1">
    <citation type="submission" date="2021-06" db="EMBL/GenBank/DDBJ databases">
        <authorList>
            <person name="Palmer J.M."/>
        </authorList>
    </citation>
    <scope>NUCLEOTIDE SEQUENCE [LARGE SCALE GENOMIC DNA]</scope>
    <source>
        <strain evidence="4">if_2019</strain>
        <tissue evidence="3">Muscle</tissue>
    </source>
</reference>
<name>A0ABV0TFU4_9TELE</name>
<evidence type="ECO:0000256" key="2">
    <source>
        <dbReference type="SAM" id="MobiDB-lite"/>
    </source>
</evidence>
<dbReference type="Proteomes" id="UP001482620">
    <property type="component" value="Unassembled WGS sequence"/>
</dbReference>
<keyword evidence="1" id="KW-0677">Repeat</keyword>
<feature type="compositionally biased region" description="Basic and acidic residues" evidence="2">
    <location>
        <begin position="328"/>
        <end position="342"/>
    </location>
</feature>
<evidence type="ECO:0000256" key="1">
    <source>
        <dbReference type="ARBA" id="ARBA00022737"/>
    </source>
</evidence>